<gene>
    <name evidence="5" type="ORF">HCUR_01094</name>
</gene>
<dbReference type="RefSeq" id="WP_104207061.1">
    <property type="nucleotide sequence ID" value="NZ_PHHC01000100.1"/>
</dbReference>
<comment type="caution">
    <text evidence="5">The sequence shown here is derived from an EMBL/GenBank/DDBJ whole genome shotgun (WGS) entry which is preliminary data.</text>
</comment>
<keyword evidence="3" id="KW-0597">Phosphoprotein</keyword>
<dbReference type="GO" id="GO:0005737">
    <property type="term" value="C:cytoplasm"/>
    <property type="evidence" value="ECO:0007669"/>
    <property type="project" value="TreeGrafter"/>
</dbReference>
<dbReference type="Pfam" id="PF00501">
    <property type="entry name" value="AMP-binding"/>
    <property type="match status" value="2"/>
</dbReference>
<dbReference type="Gene3D" id="3.30.300.30">
    <property type="match status" value="2"/>
</dbReference>
<dbReference type="InterPro" id="IPR020845">
    <property type="entry name" value="AMP-binding_CS"/>
</dbReference>
<dbReference type="InterPro" id="IPR023213">
    <property type="entry name" value="CAT-like_dom_sf"/>
</dbReference>
<dbReference type="GO" id="GO:0031177">
    <property type="term" value="F:phosphopantetheine binding"/>
    <property type="evidence" value="ECO:0007669"/>
    <property type="project" value="TreeGrafter"/>
</dbReference>
<evidence type="ECO:0000313" key="6">
    <source>
        <dbReference type="Proteomes" id="UP000239425"/>
    </source>
</evidence>
<evidence type="ECO:0000256" key="2">
    <source>
        <dbReference type="ARBA" id="ARBA00022450"/>
    </source>
</evidence>
<name>A0A2S5R845_9PROT</name>
<dbReference type="GO" id="GO:0003824">
    <property type="term" value="F:catalytic activity"/>
    <property type="evidence" value="ECO:0007669"/>
    <property type="project" value="InterPro"/>
</dbReference>
<protein>
    <submittedName>
        <fullName evidence="5">Plipastatin synthase subunit B</fullName>
    </submittedName>
</protein>
<dbReference type="NCBIfam" id="NF003417">
    <property type="entry name" value="PRK04813.1"/>
    <property type="match status" value="2"/>
</dbReference>
<dbReference type="InterPro" id="IPR025110">
    <property type="entry name" value="AMP-bd_C"/>
</dbReference>
<dbReference type="PROSITE" id="PS00012">
    <property type="entry name" value="PHOSPHOPANTETHEINE"/>
    <property type="match status" value="1"/>
</dbReference>
<dbReference type="SUPFAM" id="SSF52777">
    <property type="entry name" value="CoA-dependent acyltransferases"/>
    <property type="match status" value="2"/>
</dbReference>
<evidence type="ECO:0000313" key="5">
    <source>
        <dbReference type="EMBL" id="PPE03463.1"/>
    </source>
</evidence>
<dbReference type="Pfam" id="PF00550">
    <property type="entry name" value="PP-binding"/>
    <property type="match status" value="2"/>
</dbReference>
<dbReference type="InterPro" id="IPR010071">
    <property type="entry name" value="AA_adenyl_dom"/>
</dbReference>
<dbReference type="InterPro" id="IPR045851">
    <property type="entry name" value="AMP-bd_C_sf"/>
</dbReference>
<comment type="cofactor">
    <cofactor evidence="1">
        <name>pantetheine 4'-phosphate</name>
        <dbReference type="ChEBI" id="CHEBI:47942"/>
    </cofactor>
</comment>
<dbReference type="InterPro" id="IPR006162">
    <property type="entry name" value="Ppantetheine_attach_site"/>
</dbReference>
<dbReference type="GO" id="GO:0044550">
    <property type="term" value="P:secondary metabolite biosynthetic process"/>
    <property type="evidence" value="ECO:0007669"/>
    <property type="project" value="TreeGrafter"/>
</dbReference>
<dbReference type="InterPro" id="IPR001242">
    <property type="entry name" value="Condensation_dom"/>
</dbReference>
<dbReference type="PANTHER" id="PTHR45527:SF1">
    <property type="entry name" value="FATTY ACID SYNTHASE"/>
    <property type="match status" value="1"/>
</dbReference>
<sequence length="1522" mass="173722">MFINQIIDIAINQPNKIAVSYGDKKITYHELYAKASCVVTYLRDKGLTPGDKVILYHERNIDLIVKILGIFLAECIYIPVDIKFPKGRLQEIQKEVGQSLIFDDHTKIAYQEEILYKYNPLRDNNETSYILFTSGSTGKPKGVCLTRKNLSSFIEWTQDFFDSESLSKTLFSTSISFDLSLFEIFAPLVAGGEIVLVENALSLLDDDVQVTLINTVPSALKTLIDGARIPQGTKIINVAGEALRQSLVDLAYQSNIDKIYNLYGPTECTTYATVWHATKNDQPNDVPIGFPISNANVVITDDNLNILQQGEKGEILIGGSCVGLGYFNNKELTSQKFVILNGDRFYKTGDIGFFNEDSCLIYCGRKDNQIKLRGFRIELEEIESRISLIKDVKKTAVIYCPSKEKIYAFVVCELSEETIKSLLSDTLPDYMLPNIIKIDNLPLNNSGKIDRSKLKKMVDHIDRSESKSGHDNVLEIISNILKIETSKLDLDKSFFELGGDSLLATRFLFEVQKAFNVKLIFRDIMSSINIREIINKITDQKRRLYPWENKFITFEEINPKTGTYILAYAFKYQKGFSFIQLKEAFTKLVHAFPILKTQYIKVDSKIFAVEQDAEVVKEIEEESQEALSKFAFQPFNFFESPLIRLGFVNETIVFACHHILLDGISITNIIQSFIKLLSGKTITSQTIKLWQTDANELNYWLNQDYGNPLDWPAIQKRNIEFDFQGKTINRRIKKTENIKNITKKYHTNIFGYLFTIYSIVLARFCRQSQFSIGIPFANRLTAEEMSAIGSFVNTLPVAVEVNIKNDCFSSLLQRNSDIIWEGVAKQRVLFEDIVAQKKISANKSHHPIFQTICVALPSFEKLEREYDIKILNLEFPYSKFDCTLQVTEHEEEIEIGIEYATSILTNDQSELLIELIVEHLEHYALNDQQALSKYKYKKYDIVDKEMVFNSSHNLVSLIENITENHPHNIAVQDKKESLTYFELKLRSDALASKIYNTTSDEYVTICMDPSCELIISILAVLKAGKAYIPIDPMVPADRLNYILNNSKTNYIVSDKDLISDKQIISTRDILPCSYLENINISANNPAYMIYTSGTTGEPKGVSITHHNLIRLFLATEKQFNFNPNDTWCLFHSYGFDFSVWEIFGALLHGGKLVIPEHNITRSPKDFFAFLEKNKVTVLCQTPSALRSLLTTWASCLSNLRLIITAGEALEPVLINNWFDKPNAINTKLINMYGITETTIHNTFYEVKGKENFSVIGKPVVDLGMLLVDQNLTPVPKGFKGEILVFGDGVAHGYFKNKQLSQEKFIKLAEIPSEFCYRSGDLALHNEKNEFVYLGRIDRQVQLRGYRIELSEIEAKVFEYCQQQSVACLEIINGESYLLLFIKSEGEIKEIRNVLIQKLPPYMIPNNIYYVNDFPLNSNGKIDIKALMTMKGENKEQSEVILNDIEKEIKNVFEQVLSSKVSNIEQNFFEIGAHSLALVQICAELQKIGYKIEVLDLFQFPTIKSLSSYLMQFDNTHKREQKS</sequence>
<dbReference type="InterPro" id="IPR036736">
    <property type="entry name" value="ACP-like_sf"/>
</dbReference>
<evidence type="ECO:0000256" key="3">
    <source>
        <dbReference type="ARBA" id="ARBA00022553"/>
    </source>
</evidence>
<dbReference type="GO" id="GO:0043041">
    <property type="term" value="P:amino acid activation for nonribosomal peptide biosynthetic process"/>
    <property type="evidence" value="ECO:0007669"/>
    <property type="project" value="TreeGrafter"/>
</dbReference>
<evidence type="ECO:0000259" key="4">
    <source>
        <dbReference type="PROSITE" id="PS50075"/>
    </source>
</evidence>
<dbReference type="Pfam" id="PF00668">
    <property type="entry name" value="Condensation"/>
    <property type="match status" value="1"/>
</dbReference>
<dbReference type="Gene3D" id="3.30.559.10">
    <property type="entry name" value="Chloramphenicol acetyltransferase-like domain"/>
    <property type="match status" value="1"/>
</dbReference>
<keyword evidence="6" id="KW-1185">Reference proteome</keyword>
<dbReference type="Gene3D" id="3.30.559.30">
    <property type="entry name" value="Nonribosomal peptide synthetase, condensation domain"/>
    <property type="match status" value="1"/>
</dbReference>
<dbReference type="SUPFAM" id="SSF56801">
    <property type="entry name" value="Acetyl-CoA synthetase-like"/>
    <property type="match status" value="2"/>
</dbReference>
<organism evidence="5 6">
    <name type="scientific">Holospora curviuscula</name>
    <dbReference type="NCBI Taxonomy" id="1082868"/>
    <lineage>
        <taxon>Bacteria</taxon>
        <taxon>Pseudomonadati</taxon>
        <taxon>Pseudomonadota</taxon>
        <taxon>Alphaproteobacteria</taxon>
        <taxon>Holosporales</taxon>
        <taxon>Holosporaceae</taxon>
        <taxon>Holospora</taxon>
    </lineage>
</organism>
<dbReference type="InterPro" id="IPR000873">
    <property type="entry name" value="AMP-dep_synth/lig_dom"/>
</dbReference>
<dbReference type="OrthoDB" id="9770470at2"/>
<dbReference type="Proteomes" id="UP000239425">
    <property type="component" value="Unassembled WGS sequence"/>
</dbReference>
<evidence type="ECO:0000256" key="1">
    <source>
        <dbReference type="ARBA" id="ARBA00001957"/>
    </source>
</evidence>
<dbReference type="SUPFAM" id="SSF47336">
    <property type="entry name" value="ACP-like"/>
    <property type="match status" value="2"/>
</dbReference>
<keyword evidence="2" id="KW-0596">Phosphopantetheine</keyword>
<dbReference type="PANTHER" id="PTHR45527">
    <property type="entry name" value="NONRIBOSOMAL PEPTIDE SYNTHETASE"/>
    <property type="match status" value="1"/>
</dbReference>
<dbReference type="NCBIfam" id="TIGR01733">
    <property type="entry name" value="AA-adenyl-dom"/>
    <property type="match status" value="1"/>
</dbReference>
<reference evidence="5 6" key="1">
    <citation type="submission" date="2017-11" db="EMBL/GenBank/DDBJ databases">
        <title>Comparative genomic analysis of Holospora spp., intranuclear symbionts of paramecia.</title>
        <authorList>
            <person name="Garushyants S.K."/>
            <person name="Beliavskaya A."/>
            <person name="Malko D.B."/>
            <person name="Logacheva M.D."/>
            <person name="Rautian M.S."/>
            <person name="Gelfand M.S."/>
        </authorList>
    </citation>
    <scope>NUCLEOTIDE SEQUENCE [LARGE SCALE GENOMIC DNA]</scope>
    <source>
        <strain evidence="6">02AZ16</strain>
    </source>
</reference>
<dbReference type="Gene3D" id="3.40.50.12780">
    <property type="entry name" value="N-terminal domain of ligase-like"/>
    <property type="match status" value="2"/>
</dbReference>
<feature type="domain" description="Carrier" evidence="4">
    <location>
        <begin position="464"/>
        <end position="541"/>
    </location>
</feature>
<dbReference type="CDD" id="cd05930">
    <property type="entry name" value="A_NRPS"/>
    <property type="match status" value="1"/>
</dbReference>
<dbReference type="Gene3D" id="1.10.1200.10">
    <property type="entry name" value="ACP-like"/>
    <property type="match status" value="2"/>
</dbReference>
<accession>A0A2S5R845</accession>
<dbReference type="EMBL" id="PHHC01000100">
    <property type="protein sequence ID" value="PPE03463.1"/>
    <property type="molecule type" value="Genomic_DNA"/>
</dbReference>
<dbReference type="Pfam" id="PF13193">
    <property type="entry name" value="AMP-binding_C"/>
    <property type="match status" value="1"/>
</dbReference>
<dbReference type="InterPro" id="IPR042099">
    <property type="entry name" value="ANL_N_sf"/>
</dbReference>
<dbReference type="PROSITE" id="PS00455">
    <property type="entry name" value="AMP_BINDING"/>
    <property type="match status" value="2"/>
</dbReference>
<feature type="domain" description="Carrier" evidence="4">
    <location>
        <begin position="1439"/>
        <end position="1513"/>
    </location>
</feature>
<proteinExistence type="predicted"/>
<dbReference type="InterPro" id="IPR009081">
    <property type="entry name" value="PP-bd_ACP"/>
</dbReference>
<dbReference type="PROSITE" id="PS50075">
    <property type="entry name" value="CARRIER"/>
    <property type="match status" value="2"/>
</dbReference>